<dbReference type="SUPFAM" id="SSF56300">
    <property type="entry name" value="Metallo-dependent phosphatases"/>
    <property type="match status" value="1"/>
</dbReference>
<reference evidence="1 2" key="1">
    <citation type="submission" date="2017-08" db="EMBL/GenBank/DDBJ databases">
        <title>Infants hospitalized years apart are colonized by the same room-sourced microbial strains.</title>
        <authorList>
            <person name="Brooks B."/>
            <person name="Olm M.R."/>
            <person name="Firek B.A."/>
            <person name="Baker R."/>
            <person name="Thomas B.C."/>
            <person name="Morowitz M.J."/>
            <person name="Banfield J.F."/>
        </authorList>
    </citation>
    <scope>NUCLEOTIDE SEQUENCE [LARGE SCALE GENOMIC DNA]</scope>
    <source>
        <strain evidence="1">S2_005_003_R2_41</strain>
    </source>
</reference>
<evidence type="ECO:0000313" key="1">
    <source>
        <dbReference type="EMBL" id="PZQ78026.1"/>
    </source>
</evidence>
<proteinExistence type="predicted"/>
<name>A0A2W5QM09_VARPD</name>
<dbReference type="InterPro" id="IPR029052">
    <property type="entry name" value="Metallo-depent_PP-like"/>
</dbReference>
<evidence type="ECO:0008006" key="3">
    <source>
        <dbReference type="Google" id="ProtNLM"/>
    </source>
</evidence>
<gene>
    <name evidence="1" type="ORF">DI563_01685</name>
</gene>
<dbReference type="AlphaFoldDB" id="A0A2W5QM09"/>
<accession>A0A2W5QM09</accession>
<sequence length="166" mass="19744">MANVWFISDIHGGHKNLVRWRPFETEEAHFNLVKENYHRVVTKRDHVYFLGDIAFNEERLWDISGWAGEKKILVVGNHDTEHLHMRDLANAFDEVHSLIKYKEFWLSHAPVHSDELRGKVNIHGHCHNHIIEDNRYMNVCLEHTNYFPISLCKIREGINGRKTERR</sequence>
<dbReference type="Proteomes" id="UP000249135">
    <property type="component" value="Unassembled WGS sequence"/>
</dbReference>
<evidence type="ECO:0000313" key="2">
    <source>
        <dbReference type="Proteomes" id="UP000249135"/>
    </source>
</evidence>
<dbReference type="Gene3D" id="3.60.21.10">
    <property type="match status" value="1"/>
</dbReference>
<dbReference type="EMBL" id="QFPP01000006">
    <property type="protein sequence ID" value="PZQ78026.1"/>
    <property type="molecule type" value="Genomic_DNA"/>
</dbReference>
<organism evidence="1 2">
    <name type="scientific">Variovorax paradoxus</name>
    <dbReference type="NCBI Taxonomy" id="34073"/>
    <lineage>
        <taxon>Bacteria</taxon>
        <taxon>Pseudomonadati</taxon>
        <taxon>Pseudomonadota</taxon>
        <taxon>Betaproteobacteria</taxon>
        <taxon>Burkholderiales</taxon>
        <taxon>Comamonadaceae</taxon>
        <taxon>Variovorax</taxon>
    </lineage>
</organism>
<protein>
    <recommendedName>
        <fullName evidence="3">Metallophosphoesterase</fullName>
    </recommendedName>
</protein>
<comment type="caution">
    <text evidence="1">The sequence shown here is derived from an EMBL/GenBank/DDBJ whole genome shotgun (WGS) entry which is preliminary data.</text>
</comment>